<dbReference type="InterPro" id="IPR021787">
    <property type="entry name" value="DUF3352"/>
</dbReference>
<dbReference type="EMBL" id="JACHDS010000001">
    <property type="protein sequence ID" value="MBB6173446.1"/>
    <property type="molecule type" value="Genomic_DNA"/>
</dbReference>
<gene>
    <name evidence="2" type="ORF">HNR23_003506</name>
</gene>
<feature type="compositionally biased region" description="Low complexity" evidence="1">
    <location>
        <begin position="24"/>
        <end position="34"/>
    </location>
</feature>
<feature type="region of interest" description="Disordered" evidence="1">
    <location>
        <begin position="1"/>
        <end position="40"/>
    </location>
</feature>
<feature type="compositionally biased region" description="Pro residues" evidence="1">
    <location>
        <begin position="1"/>
        <end position="20"/>
    </location>
</feature>
<organism evidence="2 3">
    <name type="scientific">Nocardiopsis mwathae</name>
    <dbReference type="NCBI Taxonomy" id="1472723"/>
    <lineage>
        <taxon>Bacteria</taxon>
        <taxon>Bacillati</taxon>
        <taxon>Actinomycetota</taxon>
        <taxon>Actinomycetes</taxon>
        <taxon>Streptosporangiales</taxon>
        <taxon>Nocardiopsidaceae</taxon>
        <taxon>Nocardiopsis</taxon>
    </lineage>
</organism>
<evidence type="ECO:0000256" key="1">
    <source>
        <dbReference type="SAM" id="MobiDB-lite"/>
    </source>
</evidence>
<reference evidence="2 3" key="1">
    <citation type="submission" date="2020-08" db="EMBL/GenBank/DDBJ databases">
        <title>Sequencing the genomes of 1000 actinobacteria strains.</title>
        <authorList>
            <person name="Klenk H.-P."/>
        </authorList>
    </citation>
    <scope>NUCLEOTIDE SEQUENCE [LARGE SCALE GENOMIC DNA]</scope>
    <source>
        <strain evidence="2 3">DSM 46659</strain>
    </source>
</reference>
<evidence type="ECO:0000313" key="2">
    <source>
        <dbReference type="EMBL" id="MBB6173446.1"/>
    </source>
</evidence>
<evidence type="ECO:0008006" key="4">
    <source>
        <dbReference type="Google" id="ProtNLM"/>
    </source>
</evidence>
<keyword evidence="3" id="KW-1185">Reference proteome</keyword>
<accession>A0A7W9YKY5</accession>
<dbReference type="Proteomes" id="UP000546642">
    <property type="component" value="Unassembled WGS sequence"/>
</dbReference>
<dbReference type="Pfam" id="PF11832">
    <property type="entry name" value="DUF3352"/>
    <property type="match status" value="1"/>
</dbReference>
<dbReference type="RefSeq" id="WP_184076837.1">
    <property type="nucleotide sequence ID" value="NZ_JACHDS010000001.1"/>
</dbReference>
<evidence type="ECO:0000313" key="3">
    <source>
        <dbReference type="Proteomes" id="UP000546642"/>
    </source>
</evidence>
<sequence>MSYPDPPNQPSWVPPGPPTGGQPVGQPGYPMGMGAPQPPQYAAPRKNRIWMVPVAAGLGVALMASTVWAANSVVGDWFGGPQPESVLPASSIAFAKLDMKPSGGQLANYAQLVNKLPDEVKDEIDPATATNPARDIVEKEFEYLDYEHDVEPWLGKRFGFAMWESDAEAAQISRDGTTAAFALAVTDEDAARKALQKVEAKEGMAFEFRNDFAIIAPNGAAISDLDQQVATGGTLDGQADFSSDMAGIGGDTLATAWMDFGELSRLESRPSSRGGFGSGRSGNPFQELTGGEDVEGRVALSLKLESDYVELRGDMFGVKSGDSLEGFEAPEPGLEAMSSLPNDTVMAVGGSGLDSLMEQVWKENPDEFGEFEDALQEEGASLPEGFTQLLGSKSAFGITDVQGSFDEVFDSDFSFQFRATGADGDLLESLAEQLSAGTYGPTPGVNEDGDAVVVSSGAMGTGKLGDDAVFTKVMEGTEDSHVGFYFDLRQLSSSGDMSQPEQWGAFGAAMNFDGSSGTVLARWAPSADA</sequence>
<proteinExistence type="predicted"/>
<comment type="caution">
    <text evidence="2">The sequence shown here is derived from an EMBL/GenBank/DDBJ whole genome shotgun (WGS) entry which is preliminary data.</text>
</comment>
<protein>
    <recommendedName>
        <fullName evidence="4">DUF3352 domain-containing protein</fullName>
    </recommendedName>
</protein>
<dbReference type="AlphaFoldDB" id="A0A7W9YKY5"/>
<name>A0A7W9YKY5_9ACTN</name>
<feature type="region of interest" description="Disordered" evidence="1">
    <location>
        <begin position="267"/>
        <end position="292"/>
    </location>
</feature>